<name>A0A8C5QQL3_9ANUR</name>
<dbReference type="GeneTree" id="ENSGT00940000180242"/>
<dbReference type="Ensembl" id="ENSLLET00000041787.1">
    <property type="protein sequence ID" value="ENSLLEP00000040162.1"/>
    <property type="gene ID" value="ENSLLEG00000025549.1"/>
</dbReference>
<organism evidence="1 2">
    <name type="scientific">Leptobrachium leishanense</name>
    <name type="common">Leishan spiny toad</name>
    <dbReference type="NCBI Taxonomy" id="445787"/>
    <lineage>
        <taxon>Eukaryota</taxon>
        <taxon>Metazoa</taxon>
        <taxon>Chordata</taxon>
        <taxon>Craniata</taxon>
        <taxon>Vertebrata</taxon>
        <taxon>Euteleostomi</taxon>
        <taxon>Amphibia</taxon>
        <taxon>Batrachia</taxon>
        <taxon>Anura</taxon>
        <taxon>Pelobatoidea</taxon>
        <taxon>Megophryidae</taxon>
        <taxon>Leptobrachium</taxon>
    </lineage>
</organism>
<evidence type="ECO:0000313" key="2">
    <source>
        <dbReference type="Proteomes" id="UP000694569"/>
    </source>
</evidence>
<accession>A0A8C5QQL3</accession>
<protein>
    <submittedName>
        <fullName evidence="1">Uncharacterized protein</fullName>
    </submittedName>
</protein>
<dbReference type="Proteomes" id="UP000694569">
    <property type="component" value="Unplaced"/>
</dbReference>
<keyword evidence="2" id="KW-1185">Reference proteome</keyword>
<reference evidence="1" key="2">
    <citation type="submission" date="2025-09" db="UniProtKB">
        <authorList>
            <consortium name="Ensembl"/>
        </authorList>
    </citation>
    <scope>IDENTIFICATION</scope>
</reference>
<dbReference type="OrthoDB" id="274641at2759"/>
<proteinExistence type="predicted"/>
<evidence type="ECO:0000313" key="1">
    <source>
        <dbReference type="Ensembl" id="ENSLLEP00000040162.1"/>
    </source>
</evidence>
<reference evidence="1" key="1">
    <citation type="submission" date="2025-08" db="UniProtKB">
        <authorList>
            <consortium name="Ensembl"/>
        </authorList>
    </citation>
    <scope>IDENTIFICATION</scope>
</reference>
<dbReference type="AlphaFoldDB" id="A0A8C5QQL3"/>
<sequence length="87" mass="10366">QPEYSGFPQTSEIQRTMLRAHGGIRGSFWQIIRVGDLKTGALIGVDKYGNKYFEDPRYFFVGRQTWSRRIRQRKFVPNWYPHSLSQR</sequence>